<feature type="compositionally biased region" description="Basic residues" evidence="1">
    <location>
        <begin position="1"/>
        <end position="11"/>
    </location>
</feature>
<reference evidence="2" key="2">
    <citation type="submission" date="2015-07" db="EMBL/GenBank/DDBJ databases">
        <authorList>
            <person name="Noorani M."/>
        </authorList>
    </citation>
    <scope>NUCLEOTIDE SEQUENCE</scope>
    <source>
        <strain evidence="2">Yugu1</strain>
    </source>
</reference>
<feature type="region of interest" description="Disordered" evidence="1">
    <location>
        <begin position="1"/>
        <end position="34"/>
    </location>
</feature>
<dbReference type="EMBL" id="CM003536">
    <property type="protein sequence ID" value="RCV42003.1"/>
    <property type="molecule type" value="Genomic_DNA"/>
</dbReference>
<organism evidence="2">
    <name type="scientific">Setaria italica</name>
    <name type="common">Foxtail millet</name>
    <name type="synonym">Panicum italicum</name>
    <dbReference type="NCBI Taxonomy" id="4555"/>
    <lineage>
        <taxon>Eukaryota</taxon>
        <taxon>Viridiplantae</taxon>
        <taxon>Streptophyta</taxon>
        <taxon>Embryophyta</taxon>
        <taxon>Tracheophyta</taxon>
        <taxon>Spermatophyta</taxon>
        <taxon>Magnoliopsida</taxon>
        <taxon>Liliopsida</taxon>
        <taxon>Poales</taxon>
        <taxon>Poaceae</taxon>
        <taxon>PACMAD clade</taxon>
        <taxon>Panicoideae</taxon>
        <taxon>Panicodae</taxon>
        <taxon>Paniceae</taxon>
        <taxon>Cenchrinae</taxon>
        <taxon>Setaria</taxon>
    </lineage>
</organism>
<evidence type="ECO:0000256" key="1">
    <source>
        <dbReference type="SAM" id="MobiDB-lite"/>
    </source>
</evidence>
<dbReference type="AlphaFoldDB" id="A0A368SI20"/>
<sequence>MKLMGRRRGGEKRRNFPPKGRPGHLRPRSRPPPNLEFASFQLVRWVSGLGGEGGTPAPSRYAYASWREPQTSRCGMPRRNVVTGDALLSGGARHLRCSETRGGRRTMFGLVICVTILLGDKQPVSPFQQCVLLCGD</sequence>
<name>A0A368SI20_SETIT</name>
<protein>
    <submittedName>
        <fullName evidence="2">Uncharacterized protein</fullName>
    </submittedName>
</protein>
<gene>
    <name evidence="2" type="ORF">SETIT_9G179900v2</name>
</gene>
<proteinExistence type="predicted"/>
<reference evidence="2" key="1">
    <citation type="journal article" date="2012" name="Nat. Biotechnol.">
        <title>Reference genome sequence of the model plant Setaria.</title>
        <authorList>
            <person name="Bennetzen J.L."/>
            <person name="Schmutz J."/>
            <person name="Wang H."/>
            <person name="Percifield R."/>
            <person name="Hawkins J."/>
            <person name="Pontaroli A.C."/>
            <person name="Estep M."/>
            <person name="Feng L."/>
            <person name="Vaughn J.N."/>
            <person name="Grimwood J."/>
            <person name="Jenkins J."/>
            <person name="Barry K."/>
            <person name="Lindquist E."/>
            <person name="Hellsten U."/>
            <person name="Deshpande S."/>
            <person name="Wang X."/>
            <person name="Wu X."/>
            <person name="Mitros T."/>
            <person name="Triplett J."/>
            <person name="Yang X."/>
            <person name="Ye C.Y."/>
            <person name="Mauro-Herrera M."/>
            <person name="Wang L."/>
            <person name="Li P."/>
            <person name="Sharma M."/>
            <person name="Sharma R."/>
            <person name="Ronald P.C."/>
            <person name="Panaud O."/>
            <person name="Kellogg E.A."/>
            <person name="Brutnell T.P."/>
            <person name="Doust A.N."/>
            <person name="Tuskan G.A."/>
            <person name="Rokhsar D."/>
            <person name="Devos K.M."/>
        </authorList>
    </citation>
    <scope>NUCLEOTIDE SEQUENCE [LARGE SCALE GENOMIC DNA]</scope>
    <source>
        <strain evidence="2">Yugu1</strain>
    </source>
</reference>
<evidence type="ECO:0000313" key="2">
    <source>
        <dbReference type="EMBL" id="RCV42003.1"/>
    </source>
</evidence>
<accession>A0A368SI20</accession>